<name>A0A918FWK6_9ACTN</name>
<gene>
    <name evidence="2" type="ORF">GCM10010269_37560</name>
</gene>
<reference evidence="2" key="1">
    <citation type="journal article" date="2014" name="Int. J. Syst. Evol. Microbiol.">
        <title>Complete genome sequence of Corynebacterium casei LMG S-19264T (=DSM 44701T), isolated from a smear-ripened cheese.</title>
        <authorList>
            <consortium name="US DOE Joint Genome Institute (JGI-PGF)"/>
            <person name="Walter F."/>
            <person name="Albersmeier A."/>
            <person name="Kalinowski J."/>
            <person name="Ruckert C."/>
        </authorList>
    </citation>
    <scope>NUCLEOTIDE SEQUENCE</scope>
    <source>
        <strain evidence="2">JCM 4386</strain>
    </source>
</reference>
<protein>
    <submittedName>
        <fullName evidence="2">Uncharacterized protein</fullName>
    </submittedName>
</protein>
<reference evidence="2" key="2">
    <citation type="submission" date="2020-09" db="EMBL/GenBank/DDBJ databases">
        <authorList>
            <person name="Sun Q."/>
            <person name="Ohkuma M."/>
        </authorList>
    </citation>
    <scope>NUCLEOTIDE SEQUENCE</scope>
    <source>
        <strain evidence="2">JCM 4386</strain>
    </source>
</reference>
<keyword evidence="3" id="KW-1185">Reference proteome</keyword>
<evidence type="ECO:0000313" key="3">
    <source>
        <dbReference type="Proteomes" id="UP000606194"/>
    </source>
</evidence>
<evidence type="ECO:0000313" key="2">
    <source>
        <dbReference type="EMBL" id="GGR95098.1"/>
    </source>
</evidence>
<proteinExistence type="predicted"/>
<feature type="region of interest" description="Disordered" evidence="1">
    <location>
        <begin position="44"/>
        <end position="71"/>
    </location>
</feature>
<evidence type="ECO:0000256" key="1">
    <source>
        <dbReference type="SAM" id="MobiDB-lite"/>
    </source>
</evidence>
<comment type="caution">
    <text evidence="2">The sequence shown here is derived from an EMBL/GenBank/DDBJ whole genome shotgun (WGS) entry which is preliminary data.</text>
</comment>
<organism evidence="2 3">
    <name type="scientific">Streptomyces humidus</name>
    <dbReference type="NCBI Taxonomy" id="52259"/>
    <lineage>
        <taxon>Bacteria</taxon>
        <taxon>Bacillati</taxon>
        <taxon>Actinomycetota</taxon>
        <taxon>Actinomycetes</taxon>
        <taxon>Kitasatosporales</taxon>
        <taxon>Streptomycetaceae</taxon>
        <taxon>Streptomyces</taxon>
    </lineage>
</organism>
<dbReference type="Proteomes" id="UP000606194">
    <property type="component" value="Unassembled WGS sequence"/>
</dbReference>
<dbReference type="EMBL" id="BMTL01000014">
    <property type="protein sequence ID" value="GGR95098.1"/>
    <property type="molecule type" value="Genomic_DNA"/>
</dbReference>
<sequence>MLRFAAVGAVNTVAYVLLYTALRPPAGPQAADAPALPACALAGTSPGRPTASARRVPAQGSETLTARARRS</sequence>
<dbReference type="AlphaFoldDB" id="A0A918FWK6"/>
<accession>A0A918FWK6</accession>